<reference evidence="1" key="3">
    <citation type="submission" date="2022-01" db="UniProtKB">
        <authorList>
            <consortium name="EnsemblPlants"/>
        </authorList>
    </citation>
    <scope>IDENTIFICATION</scope>
    <source>
        <strain evidence="1">subsp. vulgare</strain>
    </source>
</reference>
<evidence type="ECO:0000313" key="2">
    <source>
        <dbReference type="Proteomes" id="UP000011116"/>
    </source>
</evidence>
<name>A0A8I6Y5K8_HORVV</name>
<protein>
    <recommendedName>
        <fullName evidence="3">Flavin-containing monooxygenase</fullName>
    </recommendedName>
</protein>
<evidence type="ECO:0000313" key="1">
    <source>
        <dbReference type="EnsemblPlants" id="HORVU.MOREX.r3.5HG0502790.1.CDS1"/>
    </source>
</evidence>
<dbReference type="AlphaFoldDB" id="A0A8I6Y5K8"/>
<dbReference type="Proteomes" id="UP000011116">
    <property type="component" value="Chromosome 5H"/>
</dbReference>
<dbReference type="EnsemblPlants" id="HORVU.MOREX.r3.5HG0502790.1">
    <property type="protein sequence ID" value="HORVU.MOREX.r3.5HG0502790.1.CDS1"/>
    <property type="gene ID" value="HORVU.MOREX.r3.5HG0502790"/>
</dbReference>
<sequence length="170" mass="19588">MHAFNLNIYNDQKWLLSKFVESYYRLMPDRSFFSAISSCLVMILPDKFYGMVDQGSIVLKKAKSFSFCKQGVIDEGEGESARTKSKVVIFATGYKGDQKLKEMLASSLFKDIVTGSTSNIIPLYRFNLPILLLNRHVWLFIHMQWFFVNWAGNARILEPHNMRTSATLRA</sequence>
<organism evidence="1 2">
    <name type="scientific">Hordeum vulgare subsp. vulgare</name>
    <name type="common">Domesticated barley</name>
    <dbReference type="NCBI Taxonomy" id="112509"/>
    <lineage>
        <taxon>Eukaryota</taxon>
        <taxon>Viridiplantae</taxon>
        <taxon>Streptophyta</taxon>
        <taxon>Embryophyta</taxon>
        <taxon>Tracheophyta</taxon>
        <taxon>Spermatophyta</taxon>
        <taxon>Magnoliopsida</taxon>
        <taxon>Liliopsida</taxon>
        <taxon>Poales</taxon>
        <taxon>Poaceae</taxon>
        <taxon>BOP clade</taxon>
        <taxon>Pooideae</taxon>
        <taxon>Triticodae</taxon>
        <taxon>Triticeae</taxon>
        <taxon>Hordeinae</taxon>
        <taxon>Hordeum</taxon>
    </lineage>
</organism>
<accession>A0A8I6Y5K8</accession>
<reference evidence="1" key="2">
    <citation type="submission" date="2020-10" db="EMBL/GenBank/DDBJ databases">
        <authorList>
            <person name="Scholz U."/>
            <person name="Mascher M."/>
            <person name="Fiebig A."/>
        </authorList>
    </citation>
    <scope>NUCLEOTIDE SEQUENCE [LARGE SCALE GENOMIC DNA]</scope>
    <source>
        <strain evidence="1">cv. Morex</strain>
    </source>
</reference>
<dbReference type="Gramene" id="HORVU.MOREX.r3.5HG0502790.1">
    <property type="protein sequence ID" value="HORVU.MOREX.r3.5HG0502790.1.CDS1"/>
    <property type="gene ID" value="HORVU.MOREX.r3.5HG0502790"/>
</dbReference>
<evidence type="ECO:0008006" key="3">
    <source>
        <dbReference type="Google" id="ProtNLM"/>
    </source>
</evidence>
<proteinExistence type="predicted"/>
<keyword evidence="2" id="KW-1185">Reference proteome</keyword>
<reference evidence="2" key="1">
    <citation type="journal article" date="2012" name="Nature">
        <title>A physical, genetic and functional sequence assembly of the barley genome.</title>
        <authorList>
            <consortium name="The International Barley Genome Sequencing Consortium"/>
            <person name="Mayer K.F."/>
            <person name="Waugh R."/>
            <person name="Brown J.W."/>
            <person name="Schulman A."/>
            <person name="Langridge P."/>
            <person name="Platzer M."/>
            <person name="Fincher G.B."/>
            <person name="Muehlbauer G.J."/>
            <person name="Sato K."/>
            <person name="Close T.J."/>
            <person name="Wise R.P."/>
            <person name="Stein N."/>
        </authorList>
    </citation>
    <scope>NUCLEOTIDE SEQUENCE [LARGE SCALE GENOMIC DNA]</scope>
    <source>
        <strain evidence="2">cv. Morex</strain>
    </source>
</reference>